<dbReference type="EMBL" id="JABWGN010000008">
    <property type="protein sequence ID" value="NUW33912.1"/>
    <property type="molecule type" value="Genomic_DNA"/>
</dbReference>
<dbReference type="AlphaFoldDB" id="A0A7Y6I904"/>
<sequence length="356" mass="37944">MRIAAALVLVLALCGADAHAIRPATWRLTYAARGLTGEVSSTNLGALGVTGQGHAWALLLEQNRPDRWTMLRRDGVSWRPAAPPRGTGGSDARFAASPSGDDLWMFTGNRPFQLTGGRWVHRPWAGAFARGSVAVGAGDDVWISEYGGPDDYAEAGLSHWDGRSWKQVPKPSTDVHEVPHVAAPGRGELWAVVEGTGQARVVRRDGSGWAATPLPPAPGCPPAPAGGFHGMAARARDDVWLITQAAAGRSGSCAVPDRGLVARWDGAAWRWLDLPLTRTWLPDVAADRVGGVWIAANPAHGQPYVLNFRHGRWTRSALPAEGGWAGFVDIAPVPGTTRLWALARRGDGTLLIYELA</sequence>
<feature type="signal peptide" evidence="1">
    <location>
        <begin position="1"/>
        <end position="20"/>
    </location>
</feature>
<evidence type="ECO:0000313" key="2">
    <source>
        <dbReference type="EMBL" id="NUW33912.1"/>
    </source>
</evidence>
<organism evidence="2 3">
    <name type="scientific">Nonomuraea montanisoli</name>
    <dbReference type="NCBI Taxonomy" id="2741721"/>
    <lineage>
        <taxon>Bacteria</taxon>
        <taxon>Bacillati</taxon>
        <taxon>Actinomycetota</taxon>
        <taxon>Actinomycetes</taxon>
        <taxon>Streptosporangiales</taxon>
        <taxon>Streptosporangiaceae</taxon>
        <taxon>Nonomuraea</taxon>
    </lineage>
</organism>
<dbReference type="SUPFAM" id="SSF101898">
    <property type="entry name" value="NHL repeat"/>
    <property type="match status" value="1"/>
</dbReference>
<dbReference type="RefSeq" id="WP_175591374.1">
    <property type="nucleotide sequence ID" value="NZ_JABWGN010000008.1"/>
</dbReference>
<reference evidence="2 3" key="1">
    <citation type="submission" date="2020-06" db="EMBL/GenBank/DDBJ databases">
        <title>Nonomuraea sp. SMC257, a novel actinomycete isolated from soil.</title>
        <authorList>
            <person name="Chanama M."/>
        </authorList>
    </citation>
    <scope>NUCLEOTIDE SEQUENCE [LARGE SCALE GENOMIC DNA]</scope>
    <source>
        <strain evidence="2 3">SMC257</strain>
    </source>
</reference>
<comment type="caution">
    <text evidence="2">The sequence shown here is derived from an EMBL/GenBank/DDBJ whole genome shotgun (WGS) entry which is preliminary data.</text>
</comment>
<evidence type="ECO:0000313" key="3">
    <source>
        <dbReference type="Proteomes" id="UP000586042"/>
    </source>
</evidence>
<proteinExistence type="predicted"/>
<gene>
    <name evidence="2" type="ORF">HTZ77_21110</name>
</gene>
<evidence type="ECO:0000256" key="1">
    <source>
        <dbReference type="SAM" id="SignalP"/>
    </source>
</evidence>
<protein>
    <recommendedName>
        <fullName evidence="4">Exo-alpha-sialidase</fullName>
    </recommendedName>
</protein>
<dbReference type="Proteomes" id="UP000586042">
    <property type="component" value="Unassembled WGS sequence"/>
</dbReference>
<keyword evidence="3" id="KW-1185">Reference proteome</keyword>
<feature type="chain" id="PRO_5030512994" description="Exo-alpha-sialidase" evidence="1">
    <location>
        <begin position="21"/>
        <end position="356"/>
    </location>
</feature>
<evidence type="ECO:0008006" key="4">
    <source>
        <dbReference type="Google" id="ProtNLM"/>
    </source>
</evidence>
<accession>A0A7Y6I904</accession>
<name>A0A7Y6I904_9ACTN</name>
<keyword evidence="1" id="KW-0732">Signal</keyword>